<dbReference type="EMBL" id="BARW01004790">
    <property type="protein sequence ID" value="GAI66589.1"/>
    <property type="molecule type" value="Genomic_DNA"/>
</dbReference>
<dbReference type="InterPro" id="IPR017850">
    <property type="entry name" value="Alkaline_phosphatase_core_sf"/>
</dbReference>
<dbReference type="Gene3D" id="3.40.720.10">
    <property type="entry name" value="Alkaline Phosphatase, subunit A"/>
    <property type="match status" value="1"/>
</dbReference>
<comment type="caution">
    <text evidence="1">The sequence shown here is derived from an EMBL/GenBank/DDBJ whole genome shotgun (WGS) entry which is preliminary data.</text>
</comment>
<name>X1SFP3_9ZZZZ</name>
<gene>
    <name evidence="1" type="ORF">S12H4_10927</name>
</gene>
<dbReference type="AlphaFoldDB" id="X1SFP3"/>
<accession>X1SFP3</accession>
<feature type="non-terminal residue" evidence="1">
    <location>
        <position position="1"/>
    </location>
</feature>
<proteinExistence type="predicted"/>
<evidence type="ECO:0000313" key="1">
    <source>
        <dbReference type="EMBL" id="GAI66589.1"/>
    </source>
</evidence>
<organism evidence="1">
    <name type="scientific">marine sediment metagenome</name>
    <dbReference type="NCBI Taxonomy" id="412755"/>
    <lineage>
        <taxon>unclassified sequences</taxon>
        <taxon>metagenomes</taxon>
        <taxon>ecological metagenomes</taxon>
    </lineage>
</organism>
<dbReference type="SUPFAM" id="SSF53649">
    <property type="entry name" value="Alkaline phosphatase-like"/>
    <property type="match status" value="1"/>
</dbReference>
<reference evidence="1" key="1">
    <citation type="journal article" date="2014" name="Front. Microbiol.">
        <title>High frequency of phylogenetically diverse reductive dehalogenase-homologous genes in deep subseafloor sedimentary metagenomes.</title>
        <authorList>
            <person name="Kawai M."/>
            <person name="Futagami T."/>
            <person name="Toyoda A."/>
            <person name="Takaki Y."/>
            <person name="Nishi S."/>
            <person name="Hori S."/>
            <person name="Arai W."/>
            <person name="Tsubouchi T."/>
            <person name="Morono Y."/>
            <person name="Uchiyama I."/>
            <person name="Ito T."/>
            <person name="Fujiyama A."/>
            <person name="Inagaki F."/>
            <person name="Takami H."/>
        </authorList>
    </citation>
    <scope>NUCLEOTIDE SEQUENCE</scope>
    <source>
        <strain evidence="1">Expedition CK06-06</strain>
    </source>
</reference>
<protein>
    <submittedName>
        <fullName evidence="1">Uncharacterized protein</fullName>
    </submittedName>
</protein>
<sequence>DANLGGVGFFNFKGDTWYHHPTLNQMKNYKTSGEGTSKLDLFEILWEIPGVKLIYYKDEANTAEKGIIYLERRDVKNNKVLKGRIEYYGAGKNQKTKYVFDDEDLFGYVDNEKSYALLDNKSHSIDEWVATTFQTDFINIIDQLPRHFKNPRSCDIIVSTEGEYNFNFEHGKTKGITPYSHDIASRNSMLVPLIIGGSPEIPNLELEYCKTTDIVPTLLDLLGMKPSSSVIGKSILTYK</sequence>